<evidence type="ECO:0008006" key="4">
    <source>
        <dbReference type="Google" id="ProtNLM"/>
    </source>
</evidence>
<sequence length="131" mass="14653">MDRQSIIILSIFGAVVIAGLYWAFSDTFSKIPVDISEEEQIPNELVCMVNDAFMGIEQIPVEADGKTYYGCCQMCVSKIKENTDNVRYATDPYSGEKVNKADAFIVFKPGQKAAVFYFASEGNYNAYLDKQ</sequence>
<dbReference type="Proteomes" id="UP000184513">
    <property type="component" value="Unassembled WGS sequence"/>
</dbReference>
<keyword evidence="3" id="KW-1185">Reference proteome</keyword>
<dbReference type="OrthoDB" id="1122197at2"/>
<gene>
    <name evidence="2" type="ORF">SAMN04488057_104300</name>
</gene>
<accession>A0A1M7MHE8</accession>
<keyword evidence="1" id="KW-0812">Transmembrane</keyword>
<proteinExistence type="predicted"/>
<feature type="transmembrane region" description="Helical" evidence="1">
    <location>
        <begin position="6"/>
        <end position="24"/>
    </location>
</feature>
<dbReference type="STRING" id="388280.SAMN04488057_104300"/>
<dbReference type="RefSeq" id="WP_073094068.1">
    <property type="nucleotide sequence ID" value="NZ_FRCY01000004.1"/>
</dbReference>
<protein>
    <recommendedName>
        <fullName evidence="4">TRASH transcription regulator C-terminal archaeal domain-containing protein</fullName>
    </recommendedName>
</protein>
<dbReference type="AlphaFoldDB" id="A0A1M7MHE8"/>
<evidence type="ECO:0000313" key="3">
    <source>
        <dbReference type="Proteomes" id="UP000184513"/>
    </source>
</evidence>
<reference evidence="2 3" key="1">
    <citation type="submission" date="2016-11" db="EMBL/GenBank/DDBJ databases">
        <authorList>
            <person name="Jaros S."/>
            <person name="Januszkiewicz K."/>
            <person name="Wedrychowicz H."/>
        </authorList>
    </citation>
    <scope>NUCLEOTIDE SEQUENCE [LARGE SCALE GENOMIC DNA]</scope>
    <source>
        <strain evidence="2 3">CGMCC 1.6102</strain>
    </source>
</reference>
<keyword evidence="1" id="KW-0472">Membrane</keyword>
<keyword evidence="1" id="KW-1133">Transmembrane helix</keyword>
<evidence type="ECO:0000256" key="1">
    <source>
        <dbReference type="SAM" id="Phobius"/>
    </source>
</evidence>
<dbReference type="EMBL" id="FRCY01000004">
    <property type="protein sequence ID" value="SHM90277.1"/>
    <property type="molecule type" value="Genomic_DNA"/>
</dbReference>
<name>A0A1M7MHE8_9BACT</name>
<organism evidence="2 3">
    <name type="scientific">Cyclobacterium lianum</name>
    <dbReference type="NCBI Taxonomy" id="388280"/>
    <lineage>
        <taxon>Bacteria</taxon>
        <taxon>Pseudomonadati</taxon>
        <taxon>Bacteroidota</taxon>
        <taxon>Cytophagia</taxon>
        <taxon>Cytophagales</taxon>
        <taxon>Cyclobacteriaceae</taxon>
        <taxon>Cyclobacterium</taxon>
    </lineage>
</organism>
<evidence type="ECO:0000313" key="2">
    <source>
        <dbReference type="EMBL" id="SHM90277.1"/>
    </source>
</evidence>